<proteinExistence type="predicted"/>
<keyword evidence="1" id="KW-0812">Transmembrane</keyword>
<evidence type="ECO:0000256" key="1">
    <source>
        <dbReference type="SAM" id="Phobius"/>
    </source>
</evidence>
<dbReference type="Proteomes" id="UP000254863">
    <property type="component" value="Unassembled WGS sequence"/>
</dbReference>
<evidence type="ECO:0000313" key="2">
    <source>
        <dbReference type="EMBL" id="STW71848.1"/>
    </source>
</evidence>
<keyword evidence="1" id="KW-0472">Membrane</keyword>
<organism evidence="2 3">
    <name type="scientific">Klebsiella michiganensis</name>
    <dbReference type="NCBI Taxonomy" id="1134687"/>
    <lineage>
        <taxon>Bacteria</taxon>
        <taxon>Pseudomonadati</taxon>
        <taxon>Pseudomonadota</taxon>
        <taxon>Gammaproteobacteria</taxon>
        <taxon>Enterobacterales</taxon>
        <taxon>Enterobacteriaceae</taxon>
        <taxon>Klebsiella/Raoultella group</taxon>
        <taxon>Klebsiella</taxon>
    </lineage>
</organism>
<feature type="transmembrane region" description="Helical" evidence="1">
    <location>
        <begin position="84"/>
        <end position="104"/>
    </location>
</feature>
<sequence length="145" mass="16611">MLNRLVLARLQLFQFLLRFIKFTLTLADFVSIAFLFGFAQVVPTFGNFFLLFGDFFLVIGFELAVAAVRFYFAQRLFQTVNTVLVMMLFCVADLPLDILLFFLARGDGKRRWRSVMTEPGSKRCGVSWIRPSIVWGNISGYPLSS</sequence>
<feature type="transmembrane region" description="Helical" evidence="1">
    <location>
        <begin position="12"/>
        <end position="36"/>
    </location>
</feature>
<reference evidence="2 3" key="1">
    <citation type="submission" date="2018-06" db="EMBL/GenBank/DDBJ databases">
        <authorList>
            <consortium name="Pathogen Informatics"/>
            <person name="Doyle S."/>
        </authorList>
    </citation>
    <scope>NUCLEOTIDE SEQUENCE [LARGE SCALE GENOMIC DNA]</scope>
    <source>
        <strain evidence="2 3">NCTC11685</strain>
    </source>
</reference>
<dbReference type="EMBL" id="UGMS01000002">
    <property type="protein sequence ID" value="STW71848.1"/>
    <property type="molecule type" value="Genomic_DNA"/>
</dbReference>
<protein>
    <submittedName>
        <fullName evidence="2">Uncharacterized protein</fullName>
    </submittedName>
</protein>
<feature type="transmembrane region" description="Helical" evidence="1">
    <location>
        <begin position="48"/>
        <end position="72"/>
    </location>
</feature>
<name>A0A7H4PHE5_9ENTR</name>
<accession>A0A7H4PHE5</accession>
<gene>
    <name evidence="2" type="ORF">NCTC11685_05101</name>
</gene>
<keyword evidence="1" id="KW-1133">Transmembrane helix</keyword>
<dbReference type="AlphaFoldDB" id="A0A7H4PHE5"/>
<comment type="caution">
    <text evidence="2">The sequence shown here is derived from an EMBL/GenBank/DDBJ whole genome shotgun (WGS) entry which is preliminary data.</text>
</comment>
<evidence type="ECO:0000313" key="3">
    <source>
        <dbReference type="Proteomes" id="UP000254863"/>
    </source>
</evidence>